<feature type="non-terminal residue" evidence="1">
    <location>
        <position position="1"/>
    </location>
</feature>
<evidence type="ECO:0000313" key="1">
    <source>
        <dbReference type="EMBL" id="CAG8778903.1"/>
    </source>
</evidence>
<reference evidence="1" key="1">
    <citation type="submission" date="2021-06" db="EMBL/GenBank/DDBJ databases">
        <authorList>
            <person name="Kallberg Y."/>
            <person name="Tangrot J."/>
            <person name="Rosling A."/>
        </authorList>
    </citation>
    <scope>NUCLEOTIDE SEQUENCE</scope>
    <source>
        <strain evidence="1">IN212</strain>
    </source>
</reference>
<dbReference type="EMBL" id="CAJVPZ010051344">
    <property type="protein sequence ID" value="CAG8778903.1"/>
    <property type="molecule type" value="Genomic_DNA"/>
</dbReference>
<accession>A0A9N9P1A5</accession>
<evidence type="ECO:0000313" key="2">
    <source>
        <dbReference type="Proteomes" id="UP000789396"/>
    </source>
</evidence>
<name>A0A9N9P1A5_9GLOM</name>
<proteinExistence type="predicted"/>
<gene>
    <name evidence="1" type="ORF">RFULGI_LOCUS15642</name>
</gene>
<protein>
    <submittedName>
        <fullName evidence="1">15818_t:CDS:1</fullName>
    </submittedName>
</protein>
<keyword evidence="2" id="KW-1185">Reference proteome</keyword>
<dbReference type="Proteomes" id="UP000789396">
    <property type="component" value="Unassembled WGS sequence"/>
</dbReference>
<feature type="non-terminal residue" evidence="1">
    <location>
        <position position="47"/>
    </location>
</feature>
<dbReference type="AlphaFoldDB" id="A0A9N9P1A5"/>
<organism evidence="1 2">
    <name type="scientific">Racocetra fulgida</name>
    <dbReference type="NCBI Taxonomy" id="60492"/>
    <lineage>
        <taxon>Eukaryota</taxon>
        <taxon>Fungi</taxon>
        <taxon>Fungi incertae sedis</taxon>
        <taxon>Mucoromycota</taxon>
        <taxon>Glomeromycotina</taxon>
        <taxon>Glomeromycetes</taxon>
        <taxon>Diversisporales</taxon>
        <taxon>Gigasporaceae</taxon>
        <taxon>Racocetra</taxon>
    </lineage>
</organism>
<comment type="caution">
    <text evidence="1">The sequence shown here is derived from an EMBL/GenBank/DDBJ whole genome shotgun (WGS) entry which is preliminary data.</text>
</comment>
<sequence>SDIPSNAIAQLEAKKNKEISEKKIIEYMQLLDIANDNSIKKDLEIKI</sequence>